<dbReference type="Pfam" id="PF00440">
    <property type="entry name" value="TetR_N"/>
    <property type="match status" value="1"/>
</dbReference>
<dbReference type="GO" id="GO:0003677">
    <property type="term" value="F:DNA binding"/>
    <property type="evidence" value="ECO:0007669"/>
    <property type="project" value="UniProtKB-UniRule"/>
</dbReference>
<dbReference type="GO" id="GO:0006355">
    <property type="term" value="P:regulation of DNA-templated transcription"/>
    <property type="evidence" value="ECO:0007669"/>
    <property type="project" value="UniProtKB-ARBA"/>
</dbReference>
<organism evidence="4 5">
    <name type="scientific">Streptohalobacillus salinus</name>
    <dbReference type="NCBI Taxonomy" id="621096"/>
    <lineage>
        <taxon>Bacteria</taxon>
        <taxon>Bacillati</taxon>
        <taxon>Bacillota</taxon>
        <taxon>Bacilli</taxon>
        <taxon>Bacillales</taxon>
        <taxon>Bacillaceae</taxon>
        <taxon>Streptohalobacillus</taxon>
    </lineage>
</organism>
<dbReference type="SUPFAM" id="SSF48498">
    <property type="entry name" value="Tetracyclin repressor-like, C-terminal domain"/>
    <property type="match status" value="1"/>
</dbReference>
<dbReference type="PROSITE" id="PS01081">
    <property type="entry name" value="HTH_TETR_1"/>
    <property type="match status" value="1"/>
</dbReference>
<dbReference type="InterPro" id="IPR023772">
    <property type="entry name" value="DNA-bd_HTH_TetR-type_CS"/>
</dbReference>
<dbReference type="RefSeq" id="WP_110251462.1">
    <property type="nucleotide sequence ID" value="NZ_QJJR01000007.1"/>
</dbReference>
<accession>A0A2V3WCM6</accession>
<evidence type="ECO:0000256" key="1">
    <source>
        <dbReference type="ARBA" id="ARBA00023125"/>
    </source>
</evidence>
<feature type="DNA-binding region" description="H-T-H motif" evidence="2">
    <location>
        <begin position="33"/>
        <end position="52"/>
    </location>
</feature>
<dbReference type="PRINTS" id="PR00455">
    <property type="entry name" value="HTHTETR"/>
</dbReference>
<feature type="domain" description="HTH tetR-type" evidence="3">
    <location>
        <begin position="10"/>
        <end position="70"/>
    </location>
</feature>
<dbReference type="EMBL" id="QJJR01000007">
    <property type="protein sequence ID" value="PXW90898.1"/>
    <property type="molecule type" value="Genomic_DNA"/>
</dbReference>
<dbReference type="PANTHER" id="PTHR30328:SF54">
    <property type="entry name" value="HTH-TYPE TRANSCRIPTIONAL REPRESSOR SCO4008"/>
    <property type="match status" value="1"/>
</dbReference>
<evidence type="ECO:0000313" key="4">
    <source>
        <dbReference type="EMBL" id="PXW90898.1"/>
    </source>
</evidence>
<dbReference type="PROSITE" id="PS50977">
    <property type="entry name" value="HTH_TETR_2"/>
    <property type="match status" value="1"/>
</dbReference>
<dbReference type="AlphaFoldDB" id="A0A2V3WCM6"/>
<dbReference type="SUPFAM" id="SSF46689">
    <property type="entry name" value="Homeodomain-like"/>
    <property type="match status" value="1"/>
</dbReference>
<evidence type="ECO:0000256" key="2">
    <source>
        <dbReference type="PROSITE-ProRule" id="PRU00335"/>
    </source>
</evidence>
<protein>
    <submittedName>
        <fullName evidence="4">TetR family transcriptional regulator</fullName>
    </submittedName>
</protein>
<sequence length="210" mass="24856">MDDPFKKLDPKKRAYIIEVAMKEFASYGYADASTNRIVKEAGIGKGMLFYYFKTKEQLYLYLLDYGLTQIETAFLDQIDLSVTDFIKRMQQIAKKKMILFKAHPHLMAFLGTFMLKENQQLNVPTTIQERYQKLIIEGYQKMYQQIDRSLFKADMDADKAMQLIEWSINGYQQMLTARLKAEDFATLDLSSYWDEFYQYLAVLKQAYYKE</sequence>
<evidence type="ECO:0000313" key="5">
    <source>
        <dbReference type="Proteomes" id="UP000247922"/>
    </source>
</evidence>
<keyword evidence="1 2" id="KW-0238">DNA-binding</keyword>
<dbReference type="InterPro" id="IPR009057">
    <property type="entry name" value="Homeodomain-like_sf"/>
</dbReference>
<dbReference type="InterPro" id="IPR001647">
    <property type="entry name" value="HTH_TetR"/>
</dbReference>
<dbReference type="Proteomes" id="UP000247922">
    <property type="component" value="Unassembled WGS sequence"/>
</dbReference>
<dbReference type="Gene3D" id="1.10.357.10">
    <property type="entry name" value="Tetracycline Repressor, domain 2"/>
    <property type="match status" value="1"/>
</dbReference>
<dbReference type="OrthoDB" id="9780939at2"/>
<comment type="caution">
    <text evidence="4">The sequence shown here is derived from an EMBL/GenBank/DDBJ whole genome shotgun (WGS) entry which is preliminary data.</text>
</comment>
<gene>
    <name evidence="4" type="ORF">DES38_10729</name>
</gene>
<dbReference type="PANTHER" id="PTHR30328">
    <property type="entry name" value="TRANSCRIPTIONAL REPRESSOR"/>
    <property type="match status" value="1"/>
</dbReference>
<dbReference type="InterPro" id="IPR036271">
    <property type="entry name" value="Tet_transcr_reg_TetR-rel_C_sf"/>
</dbReference>
<evidence type="ECO:0000259" key="3">
    <source>
        <dbReference type="PROSITE" id="PS50977"/>
    </source>
</evidence>
<keyword evidence="5" id="KW-1185">Reference proteome</keyword>
<dbReference type="InterPro" id="IPR050109">
    <property type="entry name" value="HTH-type_TetR-like_transc_reg"/>
</dbReference>
<dbReference type="Gene3D" id="1.10.10.60">
    <property type="entry name" value="Homeodomain-like"/>
    <property type="match status" value="1"/>
</dbReference>
<name>A0A2V3WCM6_9BACI</name>
<proteinExistence type="predicted"/>
<reference evidence="4 5" key="1">
    <citation type="submission" date="2018-05" db="EMBL/GenBank/DDBJ databases">
        <title>Genomic Encyclopedia of Type Strains, Phase IV (KMG-IV): sequencing the most valuable type-strain genomes for metagenomic binning, comparative biology and taxonomic classification.</title>
        <authorList>
            <person name="Goeker M."/>
        </authorList>
    </citation>
    <scope>NUCLEOTIDE SEQUENCE [LARGE SCALE GENOMIC DNA]</scope>
    <source>
        <strain evidence="4 5">DSM 22440</strain>
    </source>
</reference>